<dbReference type="Proteomes" id="UP001172673">
    <property type="component" value="Unassembled WGS sequence"/>
</dbReference>
<feature type="region of interest" description="Disordered" evidence="1">
    <location>
        <begin position="1"/>
        <end position="21"/>
    </location>
</feature>
<evidence type="ECO:0000313" key="3">
    <source>
        <dbReference type="Proteomes" id="UP001172673"/>
    </source>
</evidence>
<protein>
    <recommendedName>
        <fullName evidence="4">Methyltransferase</fullName>
    </recommendedName>
</protein>
<dbReference type="SUPFAM" id="SSF53335">
    <property type="entry name" value="S-adenosyl-L-methionine-dependent methyltransferases"/>
    <property type="match status" value="1"/>
</dbReference>
<gene>
    <name evidence="2" type="ORF">H2200_005205</name>
</gene>
<evidence type="ECO:0000313" key="2">
    <source>
        <dbReference type="EMBL" id="KAJ9610428.1"/>
    </source>
</evidence>
<proteinExistence type="predicted"/>
<reference evidence="2" key="1">
    <citation type="submission" date="2022-10" db="EMBL/GenBank/DDBJ databases">
        <title>Culturing micro-colonial fungi from biological soil crusts in the Mojave desert and describing Neophaeococcomyces mojavensis, and introducing the new genera and species Taxawa tesnikishii.</title>
        <authorList>
            <person name="Kurbessoian T."/>
            <person name="Stajich J.E."/>
        </authorList>
    </citation>
    <scope>NUCLEOTIDE SEQUENCE</scope>
    <source>
        <strain evidence="2">TK_41</strain>
    </source>
</reference>
<name>A0AA38XBI6_9EURO</name>
<keyword evidence="3" id="KW-1185">Reference proteome</keyword>
<dbReference type="Gene3D" id="3.40.50.150">
    <property type="entry name" value="Vaccinia Virus protein VP39"/>
    <property type="match status" value="1"/>
</dbReference>
<evidence type="ECO:0000256" key="1">
    <source>
        <dbReference type="SAM" id="MobiDB-lite"/>
    </source>
</evidence>
<dbReference type="EMBL" id="JAPDRK010000007">
    <property type="protein sequence ID" value="KAJ9610428.1"/>
    <property type="molecule type" value="Genomic_DNA"/>
</dbReference>
<dbReference type="AlphaFoldDB" id="A0AA38XBI6"/>
<dbReference type="InterPro" id="IPR029063">
    <property type="entry name" value="SAM-dependent_MTases_sf"/>
</dbReference>
<organism evidence="2 3">
    <name type="scientific">Cladophialophora chaetospira</name>
    <dbReference type="NCBI Taxonomy" id="386627"/>
    <lineage>
        <taxon>Eukaryota</taxon>
        <taxon>Fungi</taxon>
        <taxon>Dikarya</taxon>
        <taxon>Ascomycota</taxon>
        <taxon>Pezizomycotina</taxon>
        <taxon>Eurotiomycetes</taxon>
        <taxon>Chaetothyriomycetidae</taxon>
        <taxon>Chaetothyriales</taxon>
        <taxon>Herpotrichiellaceae</taxon>
        <taxon>Cladophialophora</taxon>
    </lineage>
</organism>
<sequence>MATPQSAKNPHYPGPRDLSESQRLKAQSDLVTAAFGALVLCPVDLAIPSLRILDSGTADGLFLTQIRSLLADPESATLVGTDIAPFENNVSKPEYIDWQKQDVNTEWPADWTGTFDFVHQRAVLSNTGTFDRAVQATTRLSRLVKPGGWIQIVDSHMPDEKFDATDPPSLRMFKVIGQFLARFGLNTNASSRLSEILHATNELQNIGSTEANMRIGVGAKDEETRPAGRVWLSGMRRTVGDGLDKLGDSGPMTKNDWELLLDDVQREAETTGFDLKWWAAWGKRRAAE</sequence>
<accession>A0AA38XBI6</accession>
<comment type="caution">
    <text evidence="2">The sequence shown here is derived from an EMBL/GenBank/DDBJ whole genome shotgun (WGS) entry which is preliminary data.</text>
</comment>
<evidence type="ECO:0008006" key="4">
    <source>
        <dbReference type="Google" id="ProtNLM"/>
    </source>
</evidence>
<dbReference type="CDD" id="cd02440">
    <property type="entry name" value="AdoMet_MTases"/>
    <property type="match status" value="1"/>
</dbReference>